<keyword evidence="1" id="KW-0614">Plasmid</keyword>
<reference evidence="1" key="1">
    <citation type="submission" date="2020-11" db="EMBL/GenBank/DDBJ databases">
        <title>Agrobacterium vitis strain K377 genome.</title>
        <authorList>
            <person name="Xi H."/>
        </authorList>
    </citation>
    <scope>NUCLEOTIDE SEQUENCE</scope>
    <source>
        <strain evidence="1">K377</strain>
        <plasmid evidence="1">unnamed3</plasmid>
    </source>
</reference>
<evidence type="ECO:0000313" key="2">
    <source>
        <dbReference type="Proteomes" id="UP000655037"/>
    </source>
</evidence>
<comment type="caution">
    <text evidence="1">The sequence shown here is derived from an EMBL/GenBank/DDBJ whole genome shotgun (WGS) entry which is preliminary data.</text>
</comment>
<accession>A0AAE2RA50</accession>
<gene>
    <name evidence="1" type="ORF">IEI95_010935</name>
</gene>
<dbReference type="InterPro" id="IPR021439">
    <property type="entry name" value="DUF3088"/>
</dbReference>
<dbReference type="Pfam" id="PF11287">
    <property type="entry name" value="DUF3088"/>
    <property type="match status" value="1"/>
</dbReference>
<dbReference type="Proteomes" id="UP000655037">
    <property type="component" value="Unassembled WGS sequence"/>
</dbReference>
<dbReference type="AlphaFoldDB" id="A0AAE2RA50"/>
<protein>
    <submittedName>
        <fullName evidence="1">DUF3088 domain-containing protein</fullName>
    </submittedName>
</protein>
<name>A0AAE2RA50_AGRVI</name>
<sequence>MMDIMAQDTLFLLSPGFEDAKYPGTRFVCPSCNQIEGLLRSFPDLAAKLTIHRVDFPRPRQEVIAEVGEDHQGLPLLVFGENPPEDAASRGDTRFIQDTKRILALLAERHGFPQLH</sequence>
<organism evidence="1 2">
    <name type="scientific">Agrobacterium vitis</name>
    <name type="common">Rhizobium vitis</name>
    <dbReference type="NCBI Taxonomy" id="373"/>
    <lineage>
        <taxon>Bacteria</taxon>
        <taxon>Pseudomonadati</taxon>
        <taxon>Pseudomonadota</taxon>
        <taxon>Alphaproteobacteria</taxon>
        <taxon>Hyphomicrobiales</taxon>
        <taxon>Rhizobiaceae</taxon>
        <taxon>Rhizobium/Agrobacterium group</taxon>
        <taxon>Agrobacterium</taxon>
    </lineage>
</organism>
<dbReference type="EMBL" id="JACXXJ020000004">
    <property type="protein sequence ID" value="MBF2714728.1"/>
    <property type="molecule type" value="Genomic_DNA"/>
</dbReference>
<evidence type="ECO:0000313" key="1">
    <source>
        <dbReference type="EMBL" id="MBF2714728.1"/>
    </source>
</evidence>
<proteinExistence type="predicted"/>
<geneLocation type="plasmid" evidence="1">
    <name>unnamed3</name>
</geneLocation>